<feature type="region of interest" description="Disordered" evidence="1">
    <location>
        <begin position="31"/>
        <end position="79"/>
    </location>
</feature>
<name>A0A820QD34_9BILA</name>
<dbReference type="EMBL" id="CAJOAZ010028718">
    <property type="protein sequence ID" value="CAF4419659.1"/>
    <property type="molecule type" value="Genomic_DNA"/>
</dbReference>
<dbReference type="AlphaFoldDB" id="A0A820QD34"/>
<feature type="non-terminal residue" evidence="2">
    <location>
        <position position="79"/>
    </location>
</feature>
<organism evidence="2 3">
    <name type="scientific">Adineta steineri</name>
    <dbReference type="NCBI Taxonomy" id="433720"/>
    <lineage>
        <taxon>Eukaryota</taxon>
        <taxon>Metazoa</taxon>
        <taxon>Spiralia</taxon>
        <taxon>Gnathifera</taxon>
        <taxon>Rotifera</taxon>
        <taxon>Eurotatoria</taxon>
        <taxon>Bdelloidea</taxon>
        <taxon>Adinetida</taxon>
        <taxon>Adinetidae</taxon>
        <taxon>Adineta</taxon>
    </lineage>
</organism>
<feature type="compositionally biased region" description="Polar residues" evidence="1">
    <location>
        <begin position="65"/>
        <end position="79"/>
    </location>
</feature>
<gene>
    <name evidence="2" type="ORF">OXD698_LOCUS52556</name>
</gene>
<proteinExistence type="predicted"/>
<evidence type="ECO:0000313" key="3">
    <source>
        <dbReference type="Proteomes" id="UP000663844"/>
    </source>
</evidence>
<feature type="compositionally biased region" description="Low complexity" evidence="1">
    <location>
        <begin position="39"/>
        <end position="54"/>
    </location>
</feature>
<sequence length="79" mass="8804">MIDERIHTTINGAFKITRSLSELEETNIITQSPDKTIVNSTNFESNSNSNSPSNDETVKLDDEQTLSSTIQNFPNADDE</sequence>
<evidence type="ECO:0000256" key="1">
    <source>
        <dbReference type="SAM" id="MobiDB-lite"/>
    </source>
</evidence>
<dbReference type="Proteomes" id="UP000663844">
    <property type="component" value="Unassembled WGS sequence"/>
</dbReference>
<comment type="caution">
    <text evidence="2">The sequence shown here is derived from an EMBL/GenBank/DDBJ whole genome shotgun (WGS) entry which is preliminary data.</text>
</comment>
<reference evidence="2" key="1">
    <citation type="submission" date="2021-02" db="EMBL/GenBank/DDBJ databases">
        <authorList>
            <person name="Nowell W R."/>
        </authorList>
    </citation>
    <scope>NUCLEOTIDE SEQUENCE</scope>
</reference>
<accession>A0A820QD34</accession>
<protein>
    <submittedName>
        <fullName evidence="2">Uncharacterized protein</fullName>
    </submittedName>
</protein>
<evidence type="ECO:0000313" key="2">
    <source>
        <dbReference type="EMBL" id="CAF4419659.1"/>
    </source>
</evidence>